<dbReference type="PROSITE" id="PS00151">
    <property type="entry name" value="ACYLPHOSPHATASE_2"/>
    <property type="match status" value="1"/>
</dbReference>
<dbReference type="AlphaFoldDB" id="A0A8J2YXE9"/>
<evidence type="ECO:0000313" key="8">
    <source>
        <dbReference type="Proteomes" id="UP000646365"/>
    </source>
</evidence>
<feature type="active site" evidence="4">
    <location>
        <position position="20"/>
    </location>
</feature>
<keyword evidence="8" id="KW-1185">Reference proteome</keyword>
<dbReference type="PRINTS" id="PR00112">
    <property type="entry name" value="ACYLPHPHTASE"/>
</dbReference>
<dbReference type="PROSITE" id="PS51160">
    <property type="entry name" value="ACYLPHOSPHATASE_3"/>
    <property type="match status" value="1"/>
</dbReference>
<dbReference type="Proteomes" id="UP000646365">
    <property type="component" value="Unassembled WGS sequence"/>
</dbReference>
<dbReference type="EC" id="3.6.1.7" evidence="2 4"/>
<reference evidence="7" key="1">
    <citation type="journal article" date="2014" name="Int. J. Syst. Evol. Microbiol.">
        <title>Complete genome sequence of Corynebacterium casei LMG S-19264T (=DSM 44701T), isolated from a smear-ripened cheese.</title>
        <authorList>
            <consortium name="US DOE Joint Genome Institute (JGI-PGF)"/>
            <person name="Walter F."/>
            <person name="Albersmeier A."/>
            <person name="Kalinowski J."/>
            <person name="Ruckert C."/>
        </authorList>
    </citation>
    <scope>NUCLEOTIDE SEQUENCE</scope>
    <source>
        <strain evidence="7">CGMCC 1.15725</strain>
    </source>
</reference>
<accession>A0A8J2YXE9</accession>
<evidence type="ECO:0000256" key="5">
    <source>
        <dbReference type="RuleBase" id="RU004168"/>
    </source>
</evidence>
<reference evidence="7" key="2">
    <citation type="submission" date="2020-09" db="EMBL/GenBank/DDBJ databases">
        <authorList>
            <person name="Sun Q."/>
            <person name="Zhou Y."/>
        </authorList>
    </citation>
    <scope>NUCLEOTIDE SEQUENCE</scope>
    <source>
        <strain evidence="7">CGMCC 1.15725</strain>
    </source>
</reference>
<gene>
    <name evidence="7" type="primary">acyP</name>
    <name evidence="7" type="ORF">GCM10011611_39360</name>
</gene>
<feature type="active site" evidence="4">
    <location>
        <position position="38"/>
    </location>
</feature>
<proteinExistence type="inferred from homology"/>
<evidence type="ECO:0000256" key="1">
    <source>
        <dbReference type="ARBA" id="ARBA00005614"/>
    </source>
</evidence>
<dbReference type="InterPro" id="IPR017968">
    <property type="entry name" value="Acylphosphatase_CS"/>
</dbReference>
<dbReference type="InterPro" id="IPR036046">
    <property type="entry name" value="Acylphosphatase-like_dom_sf"/>
</dbReference>
<dbReference type="Gene3D" id="3.30.70.100">
    <property type="match status" value="1"/>
</dbReference>
<dbReference type="InterPro" id="IPR001792">
    <property type="entry name" value="Acylphosphatase-like_dom"/>
</dbReference>
<protein>
    <recommendedName>
        <fullName evidence="2 4">acylphosphatase</fullName>
        <ecNumber evidence="2 4">3.6.1.7</ecNumber>
    </recommendedName>
</protein>
<evidence type="ECO:0000256" key="4">
    <source>
        <dbReference type="PROSITE-ProRule" id="PRU00520"/>
    </source>
</evidence>
<dbReference type="Pfam" id="PF00708">
    <property type="entry name" value="Acylphosphatase"/>
    <property type="match status" value="1"/>
</dbReference>
<evidence type="ECO:0000256" key="2">
    <source>
        <dbReference type="ARBA" id="ARBA00012150"/>
    </source>
</evidence>
<feature type="domain" description="Acylphosphatase-like" evidence="6">
    <location>
        <begin position="5"/>
        <end position="91"/>
    </location>
</feature>
<keyword evidence="4" id="KW-0378">Hydrolase</keyword>
<dbReference type="PANTHER" id="PTHR47268:SF4">
    <property type="entry name" value="ACYLPHOSPHATASE"/>
    <property type="match status" value="1"/>
</dbReference>
<dbReference type="InterPro" id="IPR020456">
    <property type="entry name" value="Acylphosphatase"/>
</dbReference>
<sequence length="93" mass="9963">MSRTALHLTIRGRVQGVGYRWWTASTAEALGLAGWVRNRRDGTVEVLAIGAAHALESLAEACWHGPSTAAVTAVERTAADDDGSISFEQRQTV</sequence>
<dbReference type="PANTHER" id="PTHR47268">
    <property type="entry name" value="ACYLPHOSPHATASE"/>
    <property type="match status" value="1"/>
</dbReference>
<comment type="catalytic activity">
    <reaction evidence="3 4">
        <text>an acyl phosphate + H2O = a carboxylate + phosphate + H(+)</text>
        <dbReference type="Rhea" id="RHEA:14965"/>
        <dbReference type="ChEBI" id="CHEBI:15377"/>
        <dbReference type="ChEBI" id="CHEBI:15378"/>
        <dbReference type="ChEBI" id="CHEBI:29067"/>
        <dbReference type="ChEBI" id="CHEBI:43474"/>
        <dbReference type="ChEBI" id="CHEBI:59918"/>
        <dbReference type="EC" id="3.6.1.7"/>
    </reaction>
</comment>
<organism evidence="7 8">
    <name type="scientific">Aliidongia dinghuensis</name>
    <dbReference type="NCBI Taxonomy" id="1867774"/>
    <lineage>
        <taxon>Bacteria</taxon>
        <taxon>Pseudomonadati</taxon>
        <taxon>Pseudomonadota</taxon>
        <taxon>Alphaproteobacteria</taxon>
        <taxon>Rhodospirillales</taxon>
        <taxon>Dongiaceae</taxon>
        <taxon>Aliidongia</taxon>
    </lineage>
</organism>
<dbReference type="EMBL" id="BMJQ01000010">
    <property type="protein sequence ID" value="GGF29440.1"/>
    <property type="molecule type" value="Genomic_DNA"/>
</dbReference>
<name>A0A8J2YXE9_9PROT</name>
<dbReference type="RefSeq" id="WP_189048886.1">
    <property type="nucleotide sequence ID" value="NZ_BMJQ01000010.1"/>
</dbReference>
<comment type="caution">
    <text evidence="7">The sequence shown here is derived from an EMBL/GenBank/DDBJ whole genome shotgun (WGS) entry which is preliminary data.</text>
</comment>
<evidence type="ECO:0000313" key="7">
    <source>
        <dbReference type="EMBL" id="GGF29440.1"/>
    </source>
</evidence>
<evidence type="ECO:0000256" key="3">
    <source>
        <dbReference type="ARBA" id="ARBA00047645"/>
    </source>
</evidence>
<comment type="similarity">
    <text evidence="1 5">Belongs to the acylphosphatase family.</text>
</comment>
<dbReference type="SUPFAM" id="SSF54975">
    <property type="entry name" value="Acylphosphatase/BLUF domain-like"/>
    <property type="match status" value="1"/>
</dbReference>
<dbReference type="GO" id="GO:0003998">
    <property type="term" value="F:acylphosphatase activity"/>
    <property type="evidence" value="ECO:0007669"/>
    <property type="project" value="UniProtKB-EC"/>
</dbReference>
<evidence type="ECO:0000259" key="6">
    <source>
        <dbReference type="PROSITE" id="PS51160"/>
    </source>
</evidence>